<dbReference type="OrthoDB" id="10447403at2759"/>
<dbReference type="AlphaFoldDB" id="A0A814P9R7"/>
<feature type="compositionally biased region" description="Acidic residues" evidence="1">
    <location>
        <begin position="162"/>
        <end position="171"/>
    </location>
</feature>
<keyword evidence="3" id="KW-1185">Reference proteome</keyword>
<evidence type="ECO:0000313" key="3">
    <source>
        <dbReference type="Proteomes" id="UP000663879"/>
    </source>
</evidence>
<accession>A0A814P9R7</accession>
<evidence type="ECO:0000256" key="1">
    <source>
        <dbReference type="SAM" id="MobiDB-lite"/>
    </source>
</evidence>
<evidence type="ECO:0000313" key="2">
    <source>
        <dbReference type="EMBL" id="CAF1101803.1"/>
    </source>
</evidence>
<protein>
    <submittedName>
        <fullName evidence="2">Uncharacterized protein</fullName>
    </submittedName>
</protein>
<proteinExistence type="predicted"/>
<feature type="region of interest" description="Disordered" evidence="1">
    <location>
        <begin position="136"/>
        <end position="171"/>
    </location>
</feature>
<sequence>MSKAVLIYGFKAPEYKRIDLEKINGVWEFAGYMRKGYGGNFLYGVDVGLKYHQKISFKHVDVLAEHFGEKADFHLGIGGNDYDHFDEDSIVLDEEIIKKVSEALKETKIELEKLYPVLNHNFMYICRLDDSFDKKNDESNYKSNDETNEESNDDSNDKSNDDSNDESNESS</sequence>
<gene>
    <name evidence="2" type="ORF">OXX778_LOCUS21187</name>
</gene>
<organism evidence="2 3">
    <name type="scientific">Brachionus calyciflorus</name>
    <dbReference type="NCBI Taxonomy" id="104777"/>
    <lineage>
        <taxon>Eukaryota</taxon>
        <taxon>Metazoa</taxon>
        <taxon>Spiralia</taxon>
        <taxon>Gnathifera</taxon>
        <taxon>Rotifera</taxon>
        <taxon>Eurotatoria</taxon>
        <taxon>Monogononta</taxon>
        <taxon>Pseudotrocha</taxon>
        <taxon>Ploima</taxon>
        <taxon>Brachionidae</taxon>
        <taxon>Brachionus</taxon>
    </lineage>
</organism>
<dbReference type="EMBL" id="CAJNOC010007600">
    <property type="protein sequence ID" value="CAF1101803.1"/>
    <property type="molecule type" value="Genomic_DNA"/>
</dbReference>
<feature type="compositionally biased region" description="Basic and acidic residues" evidence="1">
    <location>
        <begin position="136"/>
        <end position="145"/>
    </location>
</feature>
<name>A0A814P9R7_9BILA</name>
<comment type="caution">
    <text evidence="2">The sequence shown here is derived from an EMBL/GenBank/DDBJ whole genome shotgun (WGS) entry which is preliminary data.</text>
</comment>
<reference evidence="2" key="1">
    <citation type="submission" date="2021-02" db="EMBL/GenBank/DDBJ databases">
        <authorList>
            <person name="Nowell W R."/>
        </authorList>
    </citation>
    <scope>NUCLEOTIDE SEQUENCE</scope>
    <source>
        <strain evidence="2">Ploen Becks lab</strain>
    </source>
</reference>
<dbReference type="Proteomes" id="UP000663879">
    <property type="component" value="Unassembled WGS sequence"/>
</dbReference>